<reference evidence="1 2" key="1">
    <citation type="submission" date="2018-02" db="EMBL/GenBank/DDBJ databases">
        <title>Complete genome sequence of Streptomyces dengpaensis, the producer of angucyclines.</title>
        <authorList>
            <person name="Yumei L."/>
        </authorList>
    </citation>
    <scope>NUCLEOTIDE SEQUENCE [LARGE SCALE GENOMIC DNA]</scope>
    <source>
        <strain evidence="1 2">XZHG99</strain>
    </source>
</reference>
<evidence type="ECO:0000313" key="2">
    <source>
        <dbReference type="Proteomes" id="UP000238413"/>
    </source>
</evidence>
<dbReference type="RefSeq" id="WP_099499354.1">
    <property type="nucleotide sequence ID" value="NZ_CP026652.1"/>
</dbReference>
<evidence type="ECO:0008006" key="3">
    <source>
        <dbReference type="Google" id="ProtNLM"/>
    </source>
</evidence>
<protein>
    <recommendedName>
        <fullName evidence="3">DUF1707 domain-containing protein</fullName>
    </recommendedName>
</protein>
<accession>A0ABM6SV91</accession>
<organism evidence="1 2">
    <name type="scientific">Streptomyces dengpaensis</name>
    <dbReference type="NCBI Taxonomy" id="2049881"/>
    <lineage>
        <taxon>Bacteria</taxon>
        <taxon>Bacillati</taxon>
        <taxon>Actinomycetota</taxon>
        <taxon>Actinomycetes</taxon>
        <taxon>Kitasatosporales</taxon>
        <taxon>Streptomycetaceae</taxon>
        <taxon>Streptomyces</taxon>
    </lineage>
</organism>
<proteinExistence type="predicted"/>
<gene>
    <name evidence="1" type="ORF">C4B68_26170</name>
</gene>
<keyword evidence="2" id="KW-1185">Reference proteome</keyword>
<name>A0ABM6SV91_9ACTN</name>
<evidence type="ECO:0000313" key="1">
    <source>
        <dbReference type="EMBL" id="AVH58676.1"/>
    </source>
</evidence>
<dbReference type="Proteomes" id="UP000238413">
    <property type="component" value="Chromosome"/>
</dbReference>
<sequence length="71" mass="7999">MPAKTAEQRRLIAKKAITTRHHPDRDTTDLDREIKALSLEDHIRRVVDTAPELTDEQLSKLASLLRPGMGA</sequence>
<dbReference type="EMBL" id="CP026652">
    <property type="protein sequence ID" value="AVH58676.1"/>
    <property type="molecule type" value="Genomic_DNA"/>
</dbReference>